<comment type="caution">
    <text evidence="1">The sequence shown here is derived from an EMBL/GenBank/DDBJ whole genome shotgun (WGS) entry which is preliminary data.</text>
</comment>
<name>A0A8K0MUU2_COCNU</name>
<dbReference type="Proteomes" id="UP000797356">
    <property type="component" value="Chromosome 1"/>
</dbReference>
<evidence type="ECO:0000313" key="2">
    <source>
        <dbReference type="Proteomes" id="UP000797356"/>
    </source>
</evidence>
<reference evidence="1" key="2">
    <citation type="submission" date="2019-07" db="EMBL/GenBank/DDBJ databases">
        <authorList>
            <person name="Yang Y."/>
            <person name="Bocs S."/>
            <person name="Baudouin L."/>
        </authorList>
    </citation>
    <scope>NUCLEOTIDE SEQUENCE</scope>
    <source>
        <tissue evidence="1">Spear leaf of Hainan Tall coconut</tissue>
    </source>
</reference>
<keyword evidence="2" id="KW-1185">Reference proteome</keyword>
<organism evidence="1 2">
    <name type="scientific">Cocos nucifera</name>
    <name type="common">Coconut palm</name>
    <dbReference type="NCBI Taxonomy" id="13894"/>
    <lineage>
        <taxon>Eukaryota</taxon>
        <taxon>Viridiplantae</taxon>
        <taxon>Streptophyta</taxon>
        <taxon>Embryophyta</taxon>
        <taxon>Tracheophyta</taxon>
        <taxon>Spermatophyta</taxon>
        <taxon>Magnoliopsida</taxon>
        <taxon>Liliopsida</taxon>
        <taxon>Arecaceae</taxon>
        <taxon>Arecoideae</taxon>
        <taxon>Cocoseae</taxon>
        <taxon>Attaleinae</taxon>
        <taxon>Cocos</taxon>
    </lineage>
</organism>
<sequence length="339" mass="37142">MPDLVCHASFIVSFDDRYLSTYGKAKLRCWRRIIESGKKQKVNILAVAVVPSIDVPSVAPSLIDVPSIETSYTVKEAIVALAVSALTQEVLVLKLAKDISARVVPVVEELDADMVIVEPSMAPIKPAISRAPSMPKPMAHQQGKAPTSSATSRTLVGSESINIHVPLEELALTNLVLAKQLVDAILLPIDKKSQKKLEEERKKRKSSEAEVASVRVTFYQAKEQALEEFRGSEDFKEKLVAACCLAYMIGYEDDQDAVGQFYPNLDMTRVSLPDFDEEDQSVEDIPTNHVAPNKAAPIGEVASAIEPTLALREKIVEPFSTKEEMALTMVIVNTVVVDN</sequence>
<proteinExistence type="predicted"/>
<dbReference type="EMBL" id="CM017872">
    <property type="protein sequence ID" value="KAG1327371.1"/>
    <property type="molecule type" value="Genomic_DNA"/>
</dbReference>
<dbReference type="AlphaFoldDB" id="A0A8K0MUU2"/>
<protein>
    <submittedName>
        <fullName evidence="1">Uncharacterized protein</fullName>
    </submittedName>
</protein>
<reference evidence="1" key="1">
    <citation type="journal article" date="2017" name="Gigascience">
        <title>The genome draft of coconut (Cocos nucifera).</title>
        <authorList>
            <person name="Xiao Y."/>
            <person name="Xu P."/>
            <person name="Fan H."/>
            <person name="Baudouin L."/>
            <person name="Xia W."/>
            <person name="Bocs S."/>
            <person name="Xu J."/>
            <person name="Li Q."/>
            <person name="Guo A."/>
            <person name="Zhou L."/>
            <person name="Li J."/>
            <person name="Wu Y."/>
            <person name="Ma Z."/>
            <person name="Armero A."/>
            <person name="Issali A.E."/>
            <person name="Liu N."/>
            <person name="Peng M."/>
            <person name="Yang Y."/>
        </authorList>
    </citation>
    <scope>NUCLEOTIDE SEQUENCE</scope>
    <source>
        <tissue evidence="1">Spear leaf of Hainan Tall coconut</tissue>
    </source>
</reference>
<accession>A0A8K0MUU2</accession>
<gene>
    <name evidence="1" type="ORF">COCNU_01G013050</name>
</gene>
<evidence type="ECO:0000313" key="1">
    <source>
        <dbReference type="EMBL" id="KAG1327371.1"/>
    </source>
</evidence>